<evidence type="ECO:0000256" key="1">
    <source>
        <dbReference type="ARBA" id="ARBA00022723"/>
    </source>
</evidence>
<protein>
    <recommendedName>
        <fullName evidence="6">FYVE-type domain-containing protein</fullName>
    </recommendedName>
</protein>
<keyword evidence="3" id="KW-0862">Zinc</keyword>
<dbReference type="PANTHER" id="PTHR13510:SF44">
    <property type="entry name" value="RABENOSYN-5"/>
    <property type="match status" value="1"/>
</dbReference>
<accession>A0AAV0STX4</accession>
<evidence type="ECO:0000256" key="4">
    <source>
        <dbReference type="PROSITE-ProRule" id="PRU00091"/>
    </source>
</evidence>
<dbReference type="PANTHER" id="PTHR13510">
    <property type="entry name" value="FYVE-FINGER-CONTAINING RAB5 EFFECTOR PROTEIN RABENOSYN-5-RELATED"/>
    <property type="match status" value="1"/>
</dbReference>
<feature type="region of interest" description="Disordered" evidence="5">
    <location>
        <begin position="484"/>
        <end position="507"/>
    </location>
</feature>
<evidence type="ECO:0000256" key="2">
    <source>
        <dbReference type="ARBA" id="ARBA00022771"/>
    </source>
</evidence>
<dbReference type="InterPro" id="IPR000306">
    <property type="entry name" value="Znf_FYVE"/>
</dbReference>
<evidence type="ECO:0000313" key="7">
    <source>
        <dbReference type="EMBL" id="CAI5708148.1"/>
    </source>
</evidence>
<dbReference type="PROSITE" id="PS50178">
    <property type="entry name" value="ZF_FYVE"/>
    <property type="match status" value="1"/>
</dbReference>
<gene>
    <name evidence="7" type="ORF">HBR001_LOCUS21</name>
</gene>
<organism evidence="7 8">
    <name type="scientific">Hyaloperonospora brassicae</name>
    <name type="common">Brassica downy mildew</name>
    <name type="synonym">Peronospora brassicae</name>
    <dbReference type="NCBI Taxonomy" id="162125"/>
    <lineage>
        <taxon>Eukaryota</taxon>
        <taxon>Sar</taxon>
        <taxon>Stramenopiles</taxon>
        <taxon>Oomycota</taxon>
        <taxon>Peronosporomycetes</taxon>
        <taxon>Peronosporales</taxon>
        <taxon>Peronosporaceae</taxon>
        <taxon>Hyaloperonospora</taxon>
    </lineage>
</organism>
<proteinExistence type="predicted"/>
<dbReference type="InterPro" id="IPR052727">
    <property type="entry name" value="Rab4/Rab5_effector"/>
</dbReference>
<keyword evidence="2 4" id="KW-0863">Zinc-finger</keyword>
<dbReference type="CDD" id="cd00065">
    <property type="entry name" value="FYVE_like_SF"/>
    <property type="match status" value="1"/>
</dbReference>
<reference evidence="7" key="1">
    <citation type="submission" date="2022-12" db="EMBL/GenBank/DDBJ databases">
        <authorList>
            <person name="Webb A."/>
        </authorList>
    </citation>
    <scope>NUCLEOTIDE SEQUENCE</scope>
    <source>
        <strain evidence="7">Hp1</strain>
    </source>
</reference>
<dbReference type="EMBL" id="CANTFL010000003">
    <property type="protein sequence ID" value="CAI5708148.1"/>
    <property type="molecule type" value="Genomic_DNA"/>
</dbReference>
<dbReference type="Gene3D" id="3.30.40.10">
    <property type="entry name" value="Zinc/RING finger domain, C3HC4 (zinc finger)"/>
    <property type="match status" value="1"/>
</dbReference>
<evidence type="ECO:0000256" key="3">
    <source>
        <dbReference type="ARBA" id="ARBA00022833"/>
    </source>
</evidence>
<dbReference type="AlphaFoldDB" id="A0AAV0STX4"/>
<evidence type="ECO:0000259" key="6">
    <source>
        <dbReference type="PROSITE" id="PS50178"/>
    </source>
</evidence>
<sequence>MSAVTFSRVEAHALAARNAAPKQRLPLRRNHFGRVQPSQDDVRLYLMTATSLLHSALSKARADRASGHAAYRTWKQLSTASSRIQRLTKIDANGRDVHYRLQGTIVGASVQDLMGVLSADATTAQVVARRRLLSSNSLDAQTLCVLRDRRVASTTATYDHLSLRWEAIRLSPNSPIYDRDRCYLEFTGVTTDVDGTLVGFLIQHAIAHPNCGSLLESHGLTRLDVTEVVLLRPSSVSSVSSLQGMGCTDMTLDGLVRRPSKFPPWLVHSYLSTVATCLDELPNVVQERLLATLPVLSTSQCVSRASRRHCHVCRSAFGLWSKKVNCRSCGDVACKSCVVTRTGGETATFCTKCLTRVSRETAKAAVRLPSDCDSASFTTSSSCSDCRSSCRESENGPCTSTTATAAATTSLTSMQRKGSAMPTPRRVRINTALLEDSGDSRRLCSTASTASESSSLDSSSWDCCSREGSLLDDDVDETLDTKQMLRSGGGNAPACGSSGQSSRQVPTGRAVDDLIAHQRYLLQEMLSQARAYHHQWARA</sequence>
<dbReference type="InterPro" id="IPR011011">
    <property type="entry name" value="Znf_FYVE_PHD"/>
</dbReference>
<keyword evidence="8" id="KW-1185">Reference proteome</keyword>
<keyword evidence="1" id="KW-0479">Metal-binding</keyword>
<feature type="domain" description="FYVE-type" evidence="6">
    <location>
        <begin position="304"/>
        <end position="358"/>
    </location>
</feature>
<dbReference type="GO" id="GO:0008270">
    <property type="term" value="F:zinc ion binding"/>
    <property type="evidence" value="ECO:0007669"/>
    <property type="project" value="UniProtKB-KW"/>
</dbReference>
<comment type="caution">
    <text evidence="7">The sequence shown here is derived from an EMBL/GenBank/DDBJ whole genome shotgun (WGS) entry which is preliminary data.</text>
</comment>
<dbReference type="Proteomes" id="UP001162031">
    <property type="component" value="Unassembled WGS sequence"/>
</dbReference>
<evidence type="ECO:0000256" key="5">
    <source>
        <dbReference type="SAM" id="MobiDB-lite"/>
    </source>
</evidence>
<dbReference type="InterPro" id="IPR013083">
    <property type="entry name" value="Znf_RING/FYVE/PHD"/>
</dbReference>
<dbReference type="InterPro" id="IPR017455">
    <property type="entry name" value="Znf_FYVE-rel"/>
</dbReference>
<dbReference type="SMART" id="SM00064">
    <property type="entry name" value="FYVE"/>
    <property type="match status" value="1"/>
</dbReference>
<evidence type="ECO:0000313" key="8">
    <source>
        <dbReference type="Proteomes" id="UP001162031"/>
    </source>
</evidence>
<name>A0AAV0STX4_HYABA</name>
<dbReference type="SUPFAM" id="SSF57903">
    <property type="entry name" value="FYVE/PHD zinc finger"/>
    <property type="match status" value="1"/>
</dbReference>